<evidence type="ECO:0000313" key="11">
    <source>
        <dbReference type="Proteomes" id="UP000614287"/>
    </source>
</evidence>
<feature type="transmembrane region" description="Helical" evidence="8">
    <location>
        <begin position="104"/>
        <end position="128"/>
    </location>
</feature>
<dbReference type="SUPFAM" id="SSF103473">
    <property type="entry name" value="MFS general substrate transporter"/>
    <property type="match status" value="1"/>
</dbReference>
<dbReference type="PANTHER" id="PTHR23504:SF15">
    <property type="entry name" value="MAJOR FACILITATOR SUPERFAMILY (MFS) PROFILE DOMAIN-CONTAINING PROTEIN"/>
    <property type="match status" value="1"/>
</dbReference>
<proteinExistence type="inferred from homology"/>
<dbReference type="GO" id="GO:0016020">
    <property type="term" value="C:membrane"/>
    <property type="evidence" value="ECO:0007669"/>
    <property type="project" value="UniProtKB-SubCell"/>
</dbReference>
<reference evidence="10" key="1">
    <citation type="journal article" date="2014" name="Int. J. Syst. Evol. Microbiol.">
        <title>Complete genome sequence of Corynebacterium casei LMG S-19264T (=DSM 44701T), isolated from a smear-ripened cheese.</title>
        <authorList>
            <consortium name="US DOE Joint Genome Institute (JGI-PGF)"/>
            <person name="Walter F."/>
            <person name="Albersmeier A."/>
            <person name="Kalinowski J."/>
            <person name="Ruckert C."/>
        </authorList>
    </citation>
    <scope>NUCLEOTIDE SEQUENCE</scope>
    <source>
        <strain evidence="10">KCTC 32501</strain>
    </source>
</reference>
<keyword evidence="11" id="KW-1185">Reference proteome</keyword>
<dbReference type="InterPro" id="IPR005829">
    <property type="entry name" value="Sugar_transporter_CS"/>
</dbReference>
<dbReference type="GO" id="GO:0022857">
    <property type="term" value="F:transmembrane transporter activity"/>
    <property type="evidence" value="ECO:0007669"/>
    <property type="project" value="InterPro"/>
</dbReference>
<keyword evidence="6 8" id="KW-1133">Transmembrane helix</keyword>
<feature type="transmembrane region" description="Helical" evidence="8">
    <location>
        <begin position="12"/>
        <end position="33"/>
    </location>
</feature>
<feature type="domain" description="Major facilitator superfamily (MFS) profile" evidence="9">
    <location>
        <begin position="11"/>
        <end position="405"/>
    </location>
</feature>
<dbReference type="AlphaFoldDB" id="A0A8J3CM93"/>
<dbReference type="PROSITE" id="PS50850">
    <property type="entry name" value="MFS"/>
    <property type="match status" value="1"/>
</dbReference>
<dbReference type="PRINTS" id="PR01035">
    <property type="entry name" value="TCRTETA"/>
</dbReference>
<dbReference type="PANTHER" id="PTHR23504">
    <property type="entry name" value="MAJOR FACILITATOR SUPERFAMILY DOMAIN-CONTAINING PROTEIN 10"/>
    <property type="match status" value="1"/>
</dbReference>
<evidence type="ECO:0000256" key="1">
    <source>
        <dbReference type="ARBA" id="ARBA00003279"/>
    </source>
</evidence>
<feature type="transmembrane region" description="Helical" evidence="8">
    <location>
        <begin position="259"/>
        <end position="280"/>
    </location>
</feature>
<feature type="transmembrane region" description="Helical" evidence="8">
    <location>
        <begin position="209"/>
        <end position="239"/>
    </location>
</feature>
<evidence type="ECO:0000256" key="4">
    <source>
        <dbReference type="ARBA" id="ARBA00022448"/>
    </source>
</evidence>
<dbReference type="InterPro" id="IPR020846">
    <property type="entry name" value="MFS_dom"/>
</dbReference>
<evidence type="ECO:0000256" key="5">
    <source>
        <dbReference type="ARBA" id="ARBA00022692"/>
    </source>
</evidence>
<evidence type="ECO:0000259" key="9">
    <source>
        <dbReference type="PROSITE" id="PS50850"/>
    </source>
</evidence>
<reference evidence="10" key="2">
    <citation type="submission" date="2020-09" db="EMBL/GenBank/DDBJ databases">
        <authorList>
            <person name="Sun Q."/>
            <person name="Kim S."/>
        </authorList>
    </citation>
    <scope>NUCLEOTIDE SEQUENCE</scope>
    <source>
        <strain evidence="10">KCTC 32501</strain>
    </source>
</reference>
<evidence type="ECO:0000313" key="10">
    <source>
        <dbReference type="EMBL" id="GHA70809.1"/>
    </source>
</evidence>
<dbReference type="InterPro" id="IPR036259">
    <property type="entry name" value="MFS_trans_sf"/>
</dbReference>
<dbReference type="InterPro" id="IPR001958">
    <property type="entry name" value="Tet-R_TetA/multi-R_MdtG-like"/>
</dbReference>
<accession>A0A8J3CM93</accession>
<protein>
    <submittedName>
        <fullName evidence="10">Tetracycline resistance MFS efflux pump</fullName>
    </submittedName>
</protein>
<feature type="transmembrane region" description="Helical" evidence="8">
    <location>
        <begin position="168"/>
        <end position="188"/>
    </location>
</feature>
<feature type="transmembrane region" description="Helical" evidence="8">
    <location>
        <begin position="53"/>
        <end position="74"/>
    </location>
</feature>
<dbReference type="InterPro" id="IPR011701">
    <property type="entry name" value="MFS"/>
</dbReference>
<evidence type="ECO:0000256" key="8">
    <source>
        <dbReference type="SAM" id="Phobius"/>
    </source>
</evidence>
<comment type="similarity">
    <text evidence="3">Belongs to the major facilitator superfamily. TCR/Tet family.</text>
</comment>
<evidence type="ECO:0000256" key="7">
    <source>
        <dbReference type="ARBA" id="ARBA00023136"/>
    </source>
</evidence>
<feature type="transmembrane region" description="Helical" evidence="8">
    <location>
        <begin position="81"/>
        <end position="98"/>
    </location>
</feature>
<sequence>MTFSVSQKTAAMRFIYVLVFIDMMSIGMIVPVVQPLLQSITGEPVDNIIMLNGYLLALYGVTSFLFAPLMGALLDRFGRRPLLLLSMLGLAIDHVFLANVTSLFWVFVARAFAGICGESYVVSMAYLADITDADERTMSYGRLGMMWALGFILGPAIGGLLGDVDVRLPFYFAAVLCLVNLVYGYFVVPESLPREQRNARVTWSQANPLAVFTGFVHVLVVWRLAVVVFLSGLAFQALITNWNLFLQHQMHWGAKEIGLLLMFVGLMGAAVQGGLMDVLAKRFGERRLLMVGLMSQAAEMFLIGSASTLFVLLVATVVGALMNVVHPLMSSMVSQAVNDDEQGAVQGAIAGIESLTVIIGPLASAWVFDYFTHTQTPWAGAVMHYGGVMALLGLLCLWFFKSQSKGMVYSQIHK</sequence>
<keyword evidence="7 8" id="KW-0472">Membrane</keyword>
<evidence type="ECO:0000256" key="3">
    <source>
        <dbReference type="ARBA" id="ARBA00007520"/>
    </source>
</evidence>
<comment type="subcellular location">
    <subcellularLocation>
        <location evidence="2">Membrane</location>
        <topology evidence="2">Multi-pass membrane protein</topology>
    </subcellularLocation>
</comment>
<feature type="transmembrane region" description="Helical" evidence="8">
    <location>
        <begin position="140"/>
        <end position="162"/>
    </location>
</feature>
<dbReference type="Pfam" id="PF07690">
    <property type="entry name" value="MFS_1"/>
    <property type="match status" value="2"/>
</dbReference>
<dbReference type="EMBL" id="BMZG01000004">
    <property type="protein sequence ID" value="GHA70809.1"/>
    <property type="molecule type" value="Genomic_DNA"/>
</dbReference>
<feature type="transmembrane region" description="Helical" evidence="8">
    <location>
        <begin position="378"/>
        <end position="400"/>
    </location>
</feature>
<keyword evidence="4" id="KW-0813">Transport</keyword>
<evidence type="ECO:0000256" key="6">
    <source>
        <dbReference type="ARBA" id="ARBA00022989"/>
    </source>
</evidence>
<evidence type="ECO:0000256" key="2">
    <source>
        <dbReference type="ARBA" id="ARBA00004141"/>
    </source>
</evidence>
<dbReference type="Gene3D" id="1.20.1250.20">
    <property type="entry name" value="MFS general substrate transporter like domains"/>
    <property type="match status" value="1"/>
</dbReference>
<dbReference type="PROSITE" id="PS00216">
    <property type="entry name" value="SUGAR_TRANSPORT_1"/>
    <property type="match status" value="1"/>
</dbReference>
<comment type="function">
    <text evidence="1">Resistance to tetracycline by an active tetracycline efflux. This is an energy-dependent process that decreases the accumulation of the antibiotic in whole cells. This protein functions as a metal-tetracycline/H(+) antiporter.</text>
</comment>
<keyword evidence="5 8" id="KW-0812">Transmembrane</keyword>
<comment type="caution">
    <text evidence="10">The sequence shown here is derived from an EMBL/GenBank/DDBJ whole genome shotgun (WGS) entry which is preliminary data.</text>
</comment>
<organism evidence="10 11">
    <name type="scientific">Formosimonas limnophila</name>
    <dbReference type="NCBI Taxonomy" id="1384487"/>
    <lineage>
        <taxon>Bacteria</taxon>
        <taxon>Pseudomonadati</taxon>
        <taxon>Pseudomonadota</taxon>
        <taxon>Betaproteobacteria</taxon>
        <taxon>Burkholderiales</taxon>
        <taxon>Burkholderiaceae</taxon>
        <taxon>Formosimonas</taxon>
    </lineage>
</organism>
<feature type="transmembrane region" description="Helical" evidence="8">
    <location>
        <begin position="301"/>
        <end position="322"/>
    </location>
</feature>
<gene>
    <name evidence="10" type="ORF">GCM10009007_09570</name>
</gene>
<name>A0A8J3CM93_9BURK</name>
<dbReference type="RefSeq" id="WP_189492402.1">
    <property type="nucleotide sequence ID" value="NZ_BMZG01000004.1"/>
</dbReference>
<dbReference type="Proteomes" id="UP000614287">
    <property type="component" value="Unassembled WGS sequence"/>
</dbReference>